<feature type="domain" description="Carboxylesterase type B" evidence="4">
    <location>
        <begin position="23"/>
        <end position="485"/>
    </location>
</feature>
<feature type="chain" id="PRO_5040531034" description="Carboxylic ester hydrolase" evidence="3">
    <location>
        <begin position="19"/>
        <end position="530"/>
    </location>
</feature>
<keyword evidence="3" id="KW-0732">Signal</keyword>
<dbReference type="Proteomes" id="UP000807353">
    <property type="component" value="Unassembled WGS sequence"/>
</dbReference>
<dbReference type="InterPro" id="IPR002018">
    <property type="entry name" value="CarbesteraseB"/>
</dbReference>
<protein>
    <recommendedName>
        <fullName evidence="3">Carboxylic ester hydrolase</fullName>
        <ecNumber evidence="3">3.1.1.-</ecNumber>
    </recommendedName>
</protein>
<accession>A0A9P6CNE0</accession>
<evidence type="ECO:0000256" key="1">
    <source>
        <dbReference type="ARBA" id="ARBA00005964"/>
    </source>
</evidence>
<dbReference type="InterPro" id="IPR029058">
    <property type="entry name" value="AB_hydrolase_fold"/>
</dbReference>
<dbReference type="EC" id="3.1.1.-" evidence="3"/>
<evidence type="ECO:0000313" key="6">
    <source>
        <dbReference type="Proteomes" id="UP000807353"/>
    </source>
</evidence>
<dbReference type="InterPro" id="IPR050309">
    <property type="entry name" value="Type-B_Carboxylest/Lipase"/>
</dbReference>
<dbReference type="InterPro" id="IPR019826">
    <property type="entry name" value="Carboxylesterase_B_AS"/>
</dbReference>
<evidence type="ECO:0000259" key="4">
    <source>
        <dbReference type="Pfam" id="PF00135"/>
    </source>
</evidence>
<reference evidence="5" key="1">
    <citation type="submission" date="2020-11" db="EMBL/GenBank/DDBJ databases">
        <authorList>
            <consortium name="DOE Joint Genome Institute"/>
            <person name="Ahrendt S."/>
            <person name="Riley R."/>
            <person name="Andreopoulos W."/>
            <person name="Labutti K."/>
            <person name="Pangilinan J."/>
            <person name="Ruiz-Duenas F.J."/>
            <person name="Barrasa J.M."/>
            <person name="Sanchez-Garcia M."/>
            <person name="Camarero S."/>
            <person name="Miyauchi S."/>
            <person name="Serrano A."/>
            <person name="Linde D."/>
            <person name="Babiker R."/>
            <person name="Drula E."/>
            <person name="Ayuso-Fernandez I."/>
            <person name="Pacheco R."/>
            <person name="Padilla G."/>
            <person name="Ferreira P."/>
            <person name="Barriuso J."/>
            <person name="Kellner H."/>
            <person name="Castanera R."/>
            <person name="Alfaro M."/>
            <person name="Ramirez L."/>
            <person name="Pisabarro A.G."/>
            <person name="Kuo A."/>
            <person name="Tritt A."/>
            <person name="Lipzen A."/>
            <person name="He G."/>
            <person name="Yan M."/>
            <person name="Ng V."/>
            <person name="Cullen D."/>
            <person name="Martin F."/>
            <person name="Rosso M.-N."/>
            <person name="Henrissat B."/>
            <person name="Hibbett D."/>
            <person name="Martinez A.T."/>
            <person name="Grigoriev I.V."/>
        </authorList>
    </citation>
    <scope>NUCLEOTIDE SEQUENCE</scope>
    <source>
        <strain evidence="5">CBS 247.69</strain>
    </source>
</reference>
<gene>
    <name evidence="5" type="ORF">BDZ94DRAFT_1154634</name>
</gene>
<organism evidence="5 6">
    <name type="scientific">Collybia nuda</name>
    <dbReference type="NCBI Taxonomy" id="64659"/>
    <lineage>
        <taxon>Eukaryota</taxon>
        <taxon>Fungi</taxon>
        <taxon>Dikarya</taxon>
        <taxon>Basidiomycota</taxon>
        <taxon>Agaricomycotina</taxon>
        <taxon>Agaricomycetes</taxon>
        <taxon>Agaricomycetidae</taxon>
        <taxon>Agaricales</taxon>
        <taxon>Tricholomatineae</taxon>
        <taxon>Clitocybaceae</taxon>
        <taxon>Collybia</taxon>
    </lineage>
</organism>
<evidence type="ECO:0000256" key="2">
    <source>
        <dbReference type="ARBA" id="ARBA00022801"/>
    </source>
</evidence>
<dbReference type="AlphaFoldDB" id="A0A9P6CNE0"/>
<proteinExistence type="inferred from homology"/>
<comment type="similarity">
    <text evidence="1 3">Belongs to the type-B carboxylesterase/lipase family.</text>
</comment>
<dbReference type="SUPFAM" id="SSF53474">
    <property type="entry name" value="alpha/beta-Hydrolases"/>
    <property type="match status" value="1"/>
</dbReference>
<dbReference type="GO" id="GO:0016787">
    <property type="term" value="F:hydrolase activity"/>
    <property type="evidence" value="ECO:0007669"/>
    <property type="project" value="UniProtKB-KW"/>
</dbReference>
<dbReference type="Pfam" id="PF00135">
    <property type="entry name" value="COesterase"/>
    <property type="match status" value="1"/>
</dbReference>
<evidence type="ECO:0000256" key="3">
    <source>
        <dbReference type="RuleBase" id="RU361235"/>
    </source>
</evidence>
<dbReference type="Gene3D" id="3.40.50.1820">
    <property type="entry name" value="alpha/beta hydrolase"/>
    <property type="match status" value="1"/>
</dbReference>
<dbReference type="EMBL" id="MU150234">
    <property type="protein sequence ID" value="KAF9468175.1"/>
    <property type="molecule type" value="Genomic_DNA"/>
</dbReference>
<comment type="caution">
    <text evidence="5">The sequence shown here is derived from an EMBL/GenBank/DDBJ whole genome shotgun (WGS) entry which is preliminary data.</text>
</comment>
<keyword evidence="2 3" id="KW-0378">Hydrolase</keyword>
<evidence type="ECO:0000313" key="5">
    <source>
        <dbReference type="EMBL" id="KAF9468175.1"/>
    </source>
</evidence>
<dbReference type="PROSITE" id="PS00122">
    <property type="entry name" value="CARBOXYLESTERASE_B_1"/>
    <property type="match status" value="1"/>
</dbReference>
<sequence length="530" mass="57447">MRSFISLTLAVSAIFVSADPVTPIVNLGYATYEGMVNATTGNTEFLGMRFAAAPAGEYRWQAPRAPATVEGIQQAFVRPMSCFNAGEGIAPTAPFPGRSLFRRAAAVSSEDCLFLRYILPSNSAQEKLPVVVWIHGGGYMLGSTFGFSGEDLLGIANKGVVSVVIQYRLGLFGFLPGKEVKHSGVLNAGLLDQEFALKWVQTHISKFGGDPTKVTIWGESAGAGSVIQHVIANNGQTKPQLFRGAMTSSSFIPPQYRFDDVIPEAMYSDVVARANCSAADDTFACLRGTPAATLQNINIQMGDNAFFGTFAFVPVVDGTFITQRPTIALRQGKVNGQAVYAVTNTFEGAAFVNASTAPTVQVPDYVKNLFPNFGTKEIAASSTLYQGQGPPIDQVIGIMGESIFICPSYYLLRAFPKRSFKGEFALPPGGHGQDVPYYFTSTNGIPPFTNPDFKAFPQSFMNFVMALDPNVKYDPTNITPQWKSWDDEGNVEMLFNKTSDDLPVITPVRTSDELLDRCKFWESVGELTGQ</sequence>
<feature type="signal peptide" evidence="3">
    <location>
        <begin position="1"/>
        <end position="18"/>
    </location>
</feature>
<keyword evidence="6" id="KW-1185">Reference proteome</keyword>
<dbReference type="OrthoDB" id="408631at2759"/>
<dbReference type="PANTHER" id="PTHR11559">
    <property type="entry name" value="CARBOXYLESTERASE"/>
    <property type="match status" value="1"/>
</dbReference>
<name>A0A9P6CNE0_9AGAR</name>